<evidence type="ECO:0000256" key="3">
    <source>
        <dbReference type="ARBA" id="ARBA00022448"/>
    </source>
</evidence>
<dbReference type="EMBL" id="JAHCVJ010000001">
    <property type="protein sequence ID" value="MBT0663513.1"/>
    <property type="molecule type" value="Genomic_DNA"/>
</dbReference>
<comment type="similarity">
    <text evidence="2 7">Belongs to the MlaE permease family.</text>
</comment>
<feature type="transmembrane region" description="Helical" evidence="7">
    <location>
        <begin position="53"/>
        <end position="73"/>
    </location>
</feature>
<dbReference type="NCBIfam" id="TIGR00056">
    <property type="entry name" value="MlaE family lipid ABC transporter permease subunit"/>
    <property type="match status" value="1"/>
</dbReference>
<feature type="transmembrane region" description="Helical" evidence="7">
    <location>
        <begin position="194"/>
        <end position="217"/>
    </location>
</feature>
<feature type="transmembrane region" description="Helical" evidence="7">
    <location>
        <begin position="233"/>
        <end position="255"/>
    </location>
</feature>
<comment type="caution">
    <text evidence="8">The sequence shown here is derived from an EMBL/GenBank/DDBJ whole genome shotgun (WGS) entry which is preliminary data.</text>
</comment>
<dbReference type="RefSeq" id="WP_214170247.1">
    <property type="nucleotide sequence ID" value="NZ_JAHCVJ010000001.1"/>
</dbReference>
<reference evidence="8 9" key="1">
    <citation type="submission" date="2021-05" db="EMBL/GenBank/DDBJ databases">
        <title>The draft genome of Geobacter pelophilus DSM 12255.</title>
        <authorList>
            <person name="Xu Z."/>
            <person name="Masuda Y."/>
            <person name="Itoh H."/>
            <person name="Senoo K."/>
        </authorList>
    </citation>
    <scope>NUCLEOTIDE SEQUENCE [LARGE SCALE GENOMIC DNA]</scope>
    <source>
        <strain evidence="8 9">DSM 12255</strain>
    </source>
</reference>
<dbReference type="PANTHER" id="PTHR30188:SF4">
    <property type="entry name" value="PROTEIN TRIGALACTOSYLDIACYLGLYCEROL 1, CHLOROPLASTIC"/>
    <property type="match status" value="1"/>
</dbReference>
<evidence type="ECO:0000256" key="2">
    <source>
        <dbReference type="ARBA" id="ARBA00007556"/>
    </source>
</evidence>
<dbReference type="Pfam" id="PF02405">
    <property type="entry name" value="MlaE"/>
    <property type="match status" value="1"/>
</dbReference>
<gene>
    <name evidence="8" type="ORF">KI809_04280</name>
</gene>
<dbReference type="PANTHER" id="PTHR30188">
    <property type="entry name" value="ABC TRANSPORTER PERMEASE PROTEIN-RELATED"/>
    <property type="match status" value="1"/>
</dbReference>
<dbReference type="InterPro" id="IPR003453">
    <property type="entry name" value="ABC_MlaE_roteobac"/>
</dbReference>
<evidence type="ECO:0000313" key="9">
    <source>
        <dbReference type="Proteomes" id="UP000811899"/>
    </source>
</evidence>
<evidence type="ECO:0000256" key="4">
    <source>
        <dbReference type="ARBA" id="ARBA00022692"/>
    </source>
</evidence>
<comment type="caution">
    <text evidence="7">Lacks conserved residue(s) required for the propagation of feature annotation.</text>
</comment>
<dbReference type="AlphaFoldDB" id="A0AAW4KY07"/>
<evidence type="ECO:0000256" key="7">
    <source>
        <dbReference type="RuleBase" id="RU362044"/>
    </source>
</evidence>
<name>A0AAW4KY07_9BACT</name>
<evidence type="ECO:0000256" key="6">
    <source>
        <dbReference type="ARBA" id="ARBA00023136"/>
    </source>
</evidence>
<keyword evidence="9" id="KW-1185">Reference proteome</keyword>
<comment type="subcellular location">
    <subcellularLocation>
        <location evidence="1">Membrane</location>
        <topology evidence="1">Multi-pass membrane protein</topology>
    </subcellularLocation>
</comment>
<keyword evidence="3" id="KW-0813">Transport</keyword>
<keyword evidence="6 7" id="KW-0472">Membrane</keyword>
<proteinExistence type="inferred from homology"/>
<evidence type="ECO:0000313" key="8">
    <source>
        <dbReference type="EMBL" id="MBT0663513.1"/>
    </source>
</evidence>
<evidence type="ECO:0000256" key="5">
    <source>
        <dbReference type="ARBA" id="ARBA00022989"/>
    </source>
</evidence>
<accession>A0AAW4KY07</accession>
<feature type="transmembrane region" description="Helical" evidence="7">
    <location>
        <begin position="147"/>
        <end position="174"/>
    </location>
</feature>
<keyword evidence="4 7" id="KW-0812">Transmembrane</keyword>
<dbReference type="GO" id="GO:0043190">
    <property type="term" value="C:ATP-binding cassette (ABC) transporter complex"/>
    <property type="evidence" value="ECO:0007669"/>
    <property type="project" value="InterPro"/>
</dbReference>
<dbReference type="InterPro" id="IPR030802">
    <property type="entry name" value="Permease_MalE"/>
</dbReference>
<protein>
    <submittedName>
        <fullName evidence="8">ABC transporter permease</fullName>
    </submittedName>
</protein>
<sequence length="256" mass="27877">MKDTFAERRLKIFFLNVQDFFKLSAKAVVRVFSAPFYYREFAVQFEKIGVDSIFISCLTGLFTGMVMALQALIQLKPFAATSYVGGMVCVTMVKELGPVLASLMISGRVGSAITAELGTMVVTEQVDAMRVEGTDVIKRLVTPRLKATVLALPLLVIFTDAVALLGGYIIAAGYDINPLMYYKSLPQFMVFQDLIEGVVKPAVFGFIIAMIGCYVGLSTHGGAEGVGASAKRAVVLSSVLILITDFFMTKIFIVFR</sequence>
<dbReference type="Proteomes" id="UP000811899">
    <property type="component" value="Unassembled WGS sequence"/>
</dbReference>
<keyword evidence="5 7" id="KW-1133">Transmembrane helix</keyword>
<dbReference type="GO" id="GO:0005548">
    <property type="term" value="F:phospholipid transporter activity"/>
    <property type="evidence" value="ECO:0007669"/>
    <property type="project" value="TreeGrafter"/>
</dbReference>
<organism evidence="8 9">
    <name type="scientific">Geoanaerobacter pelophilus</name>
    <dbReference type="NCBI Taxonomy" id="60036"/>
    <lineage>
        <taxon>Bacteria</taxon>
        <taxon>Pseudomonadati</taxon>
        <taxon>Thermodesulfobacteriota</taxon>
        <taxon>Desulfuromonadia</taxon>
        <taxon>Geobacterales</taxon>
        <taxon>Geobacteraceae</taxon>
        <taxon>Geoanaerobacter</taxon>
    </lineage>
</organism>
<evidence type="ECO:0000256" key="1">
    <source>
        <dbReference type="ARBA" id="ARBA00004141"/>
    </source>
</evidence>